<dbReference type="Proteomes" id="UP000232003">
    <property type="component" value="Chromosome"/>
</dbReference>
<evidence type="ECO:0000313" key="2">
    <source>
        <dbReference type="EMBL" id="AUB40570.1"/>
    </source>
</evidence>
<proteinExistence type="predicted"/>
<keyword evidence="3" id="KW-1185">Reference proteome</keyword>
<dbReference type="KEGG" id="nfl:COO91_06587"/>
<dbReference type="AlphaFoldDB" id="A0A2K8SYV6"/>
<dbReference type="EMBL" id="CP024785">
    <property type="protein sequence ID" value="AUB40570.1"/>
    <property type="molecule type" value="Genomic_DNA"/>
</dbReference>
<evidence type="ECO:0000313" key="3">
    <source>
        <dbReference type="Proteomes" id="UP000232003"/>
    </source>
</evidence>
<sequence length="42" mass="4720">MGIEKRQRGREQGAEENEEVGEQGEKGNFVHCKAHPAPILLF</sequence>
<feature type="compositionally biased region" description="Basic and acidic residues" evidence="1">
    <location>
        <begin position="1"/>
        <end position="13"/>
    </location>
</feature>
<name>A0A2K8SYV6_9NOSO</name>
<gene>
    <name evidence="2" type="ORF">COO91_06587</name>
</gene>
<organism evidence="2 3">
    <name type="scientific">Nostoc flagelliforme CCNUN1</name>
    <dbReference type="NCBI Taxonomy" id="2038116"/>
    <lineage>
        <taxon>Bacteria</taxon>
        <taxon>Bacillati</taxon>
        <taxon>Cyanobacteriota</taxon>
        <taxon>Cyanophyceae</taxon>
        <taxon>Nostocales</taxon>
        <taxon>Nostocaceae</taxon>
        <taxon>Nostoc</taxon>
    </lineage>
</organism>
<reference evidence="2 3" key="1">
    <citation type="submission" date="2017-11" db="EMBL/GenBank/DDBJ databases">
        <title>Complete genome of a free-living desiccation-tolerant cyanobacterium and its photosynthetic adaptation to extreme terrestrial habitat.</title>
        <authorList>
            <person name="Shang J."/>
        </authorList>
    </citation>
    <scope>NUCLEOTIDE SEQUENCE [LARGE SCALE GENOMIC DNA]</scope>
    <source>
        <strain evidence="2 3">CCNUN1</strain>
    </source>
</reference>
<feature type="region of interest" description="Disordered" evidence="1">
    <location>
        <begin position="1"/>
        <end position="29"/>
    </location>
</feature>
<protein>
    <submittedName>
        <fullName evidence="2">Uncharacterized protein</fullName>
    </submittedName>
</protein>
<accession>A0A2K8SYV6</accession>
<evidence type="ECO:0000256" key="1">
    <source>
        <dbReference type="SAM" id="MobiDB-lite"/>
    </source>
</evidence>